<dbReference type="RefSeq" id="WP_112880397.1">
    <property type="nucleotide sequence ID" value="NZ_QLUW01000001.1"/>
</dbReference>
<evidence type="ECO:0000313" key="3">
    <source>
        <dbReference type="Proteomes" id="UP000249260"/>
    </source>
</evidence>
<evidence type="ECO:0000256" key="1">
    <source>
        <dbReference type="SAM" id="Phobius"/>
    </source>
</evidence>
<feature type="transmembrane region" description="Helical" evidence="1">
    <location>
        <begin position="130"/>
        <end position="149"/>
    </location>
</feature>
<keyword evidence="1" id="KW-1133">Transmembrane helix</keyword>
<dbReference type="Proteomes" id="UP000249260">
    <property type="component" value="Unassembled WGS sequence"/>
</dbReference>
<reference evidence="2 3" key="1">
    <citation type="submission" date="2018-06" db="EMBL/GenBank/DDBJ databases">
        <title>Paenibacillus montanisoli sp. nov., isolated from mountain area soil.</title>
        <authorList>
            <person name="Wu M."/>
        </authorList>
    </citation>
    <scope>NUCLEOTIDE SEQUENCE [LARGE SCALE GENOMIC DNA]</scope>
    <source>
        <strain evidence="2 3">RA17</strain>
    </source>
</reference>
<protein>
    <recommendedName>
        <fullName evidence="4">DUF2269 domain-containing protein</fullName>
    </recommendedName>
</protein>
<dbReference type="AlphaFoldDB" id="A0A328U5C0"/>
<gene>
    <name evidence="2" type="ORF">DL346_01880</name>
</gene>
<evidence type="ECO:0008006" key="4">
    <source>
        <dbReference type="Google" id="ProtNLM"/>
    </source>
</evidence>
<dbReference type="EMBL" id="QLUW01000001">
    <property type="protein sequence ID" value="RAP77272.1"/>
    <property type="molecule type" value="Genomic_DNA"/>
</dbReference>
<feature type="transmembrane region" description="Helical" evidence="1">
    <location>
        <begin position="82"/>
        <end position="101"/>
    </location>
</feature>
<proteinExistence type="predicted"/>
<comment type="caution">
    <text evidence="2">The sequence shown here is derived from an EMBL/GenBank/DDBJ whole genome shotgun (WGS) entry which is preliminary data.</text>
</comment>
<evidence type="ECO:0000313" key="2">
    <source>
        <dbReference type="EMBL" id="RAP77272.1"/>
    </source>
</evidence>
<keyword evidence="1" id="KW-0472">Membrane</keyword>
<name>A0A328U5C0_9BACL</name>
<keyword evidence="1" id="KW-0812">Transmembrane</keyword>
<feature type="transmembrane region" description="Helical" evidence="1">
    <location>
        <begin position="53"/>
        <end position="75"/>
    </location>
</feature>
<sequence length="152" mass="16528">MLMFLTGLHVLCGVFWFGSVLCADFILMPAIASLDPQKQAAVMGALGKRVSRALIPVSIMTILSGIILGIASGVLDDLPSTYGWTWIASLVVSCALFFWGLGVMSPTHMKLNTLTPGTPEFTKQLSLVKAYTLLELLALFILFILMVIMRFS</sequence>
<keyword evidence="3" id="KW-1185">Reference proteome</keyword>
<organism evidence="2 3">
    <name type="scientific">Paenibacillus montanisoli</name>
    <dbReference type="NCBI Taxonomy" id="2081970"/>
    <lineage>
        <taxon>Bacteria</taxon>
        <taxon>Bacillati</taxon>
        <taxon>Bacillota</taxon>
        <taxon>Bacilli</taxon>
        <taxon>Bacillales</taxon>
        <taxon>Paenibacillaceae</taxon>
        <taxon>Paenibacillus</taxon>
    </lineage>
</organism>
<accession>A0A328U5C0</accession>